<dbReference type="Proteomes" id="UP001501020">
    <property type="component" value="Unassembled WGS sequence"/>
</dbReference>
<sequence>MTHACVGEHAQDVVGVRPEVMMRVVCLDMHRMEASKQFVQVNRLRSGWTSPGHACNLDGHLVFCQSEKAARIQAVMDISTTGR</sequence>
<proteinExistence type="predicted"/>
<reference evidence="1 2" key="1">
    <citation type="journal article" date="2019" name="Int. J. Syst. Evol. Microbiol.">
        <title>The Global Catalogue of Microorganisms (GCM) 10K type strain sequencing project: providing services to taxonomists for standard genome sequencing and annotation.</title>
        <authorList>
            <consortium name="The Broad Institute Genomics Platform"/>
            <consortium name="The Broad Institute Genome Sequencing Center for Infectious Disease"/>
            <person name="Wu L."/>
            <person name="Ma J."/>
        </authorList>
    </citation>
    <scope>NUCLEOTIDE SEQUENCE [LARGE SCALE GENOMIC DNA]</scope>
    <source>
        <strain evidence="1 2">JCM 13850</strain>
    </source>
</reference>
<comment type="caution">
    <text evidence="1">The sequence shown here is derived from an EMBL/GenBank/DDBJ whole genome shotgun (WGS) entry which is preliminary data.</text>
</comment>
<protein>
    <submittedName>
        <fullName evidence="1">Uncharacterized protein</fullName>
    </submittedName>
</protein>
<keyword evidence="2" id="KW-1185">Reference proteome</keyword>
<dbReference type="EMBL" id="BAAAMR010000126">
    <property type="protein sequence ID" value="GAA2165262.1"/>
    <property type="molecule type" value="Genomic_DNA"/>
</dbReference>
<name>A0ABN3AFY0_9ACTN</name>
<evidence type="ECO:0000313" key="2">
    <source>
        <dbReference type="Proteomes" id="UP001501020"/>
    </source>
</evidence>
<gene>
    <name evidence="1" type="ORF">GCM10009727_83740</name>
</gene>
<organism evidence="1 2">
    <name type="scientific">Actinomadura napierensis</name>
    <dbReference type="NCBI Taxonomy" id="267854"/>
    <lineage>
        <taxon>Bacteria</taxon>
        <taxon>Bacillati</taxon>
        <taxon>Actinomycetota</taxon>
        <taxon>Actinomycetes</taxon>
        <taxon>Streptosporangiales</taxon>
        <taxon>Thermomonosporaceae</taxon>
        <taxon>Actinomadura</taxon>
    </lineage>
</organism>
<evidence type="ECO:0000313" key="1">
    <source>
        <dbReference type="EMBL" id="GAA2165262.1"/>
    </source>
</evidence>
<accession>A0ABN3AFY0</accession>